<accession>A0AAE1YLP8</accession>
<dbReference type="AlphaFoldDB" id="A0AAE1YLP8"/>
<dbReference type="InterPro" id="IPR007493">
    <property type="entry name" value="DUF538"/>
</dbReference>
<dbReference type="Pfam" id="PF03004">
    <property type="entry name" value="Transposase_24"/>
    <property type="match status" value="1"/>
</dbReference>
<keyword evidence="3" id="KW-1185">Reference proteome</keyword>
<name>A0AAE1YLP8_9LAMI</name>
<dbReference type="Proteomes" id="UP001293254">
    <property type="component" value="Unassembled WGS sequence"/>
</dbReference>
<dbReference type="PANTHER" id="PTHR31676:SF109">
    <property type="entry name" value="OS05G0346400 PROTEIN"/>
    <property type="match status" value="1"/>
</dbReference>
<dbReference type="Gene3D" id="2.30.240.10">
    <property type="entry name" value="At5g01610-like"/>
    <property type="match status" value="1"/>
</dbReference>
<protein>
    <submittedName>
        <fullName evidence="2">Uncharacterized protein</fullName>
    </submittedName>
</protein>
<reference evidence="2" key="2">
    <citation type="journal article" date="2024" name="Plant">
        <title>Genomic evolution and insights into agronomic trait innovations of Sesamum species.</title>
        <authorList>
            <person name="Miao H."/>
            <person name="Wang L."/>
            <person name="Qu L."/>
            <person name="Liu H."/>
            <person name="Sun Y."/>
            <person name="Le M."/>
            <person name="Wang Q."/>
            <person name="Wei S."/>
            <person name="Zheng Y."/>
            <person name="Lin W."/>
            <person name="Duan Y."/>
            <person name="Cao H."/>
            <person name="Xiong S."/>
            <person name="Wang X."/>
            <person name="Wei L."/>
            <person name="Li C."/>
            <person name="Ma Q."/>
            <person name="Ju M."/>
            <person name="Zhao R."/>
            <person name="Li G."/>
            <person name="Mu C."/>
            <person name="Tian Q."/>
            <person name="Mei H."/>
            <person name="Zhang T."/>
            <person name="Gao T."/>
            <person name="Zhang H."/>
        </authorList>
    </citation>
    <scope>NUCLEOTIDE SEQUENCE</scope>
    <source>
        <strain evidence="2">3651</strain>
    </source>
</reference>
<organism evidence="2 3">
    <name type="scientific">Sesamum alatum</name>
    <dbReference type="NCBI Taxonomy" id="300844"/>
    <lineage>
        <taxon>Eukaryota</taxon>
        <taxon>Viridiplantae</taxon>
        <taxon>Streptophyta</taxon>
        <taxon>Embryophyta</taxon>
        <taxon>Tracheophyta</taxon>
        <taxon>Spermatophyta</taxon>
        <taxon>Magnoliopsida</taxon>
        <taxon>eudicotyledons</taxon>
        <taxon>Gunneridae</taxon>
        <taxon>Pentapetalae</taxon>
        <taxon>asterids</taxon>
        <taxon>lamiids</taxon>
        <taxon>Lamiales</taxon>
        <taxon>Pedaliaceae</taxon>
        <taxon>Sesamum</taxon>
    </lineage>
</organism>
<dbReference type="SUPFAM" id="SSF141562">
    <property type="entry name" value="At5g01610-like"/>
    <property type="match status" value="1"/>
</dbReference>
<dbReference type="InterPro" id="IPR036758">
    <property type="entry name" value="At5g01610-like"/>
</dbReference>
<comment type="caution">
    <text evidence="2">The sequence shown here is derived from an EMBL/GenBank/DDBJ whole genome shotgun (WGS) entry which is preliminary data.</text>
</comment>
<reference evidence="2" key="1">
    <citation type="submission" date="2020-06" db="EMBL/GenBank/DDBJ databases">
        <authorList>
            <person name="Li T."/>
            <person name="Hu X."/>
            <person name="Zhang T."/>
            <person name="Song X."/>
            <person name="Zhang H."/>
            <person name="Dai N."/>
            <person name="Sheng W."/>
            <person name="Hou X."/>
            <person name="Wei L."/>
        </authorList>
    </citation>
    <scope>NUCLEOTIDE SEQUENCE</scope>
    <source>
        <strain evidence="2">3651</strain>
        <tissue evidence="2">Leaf</tissue>
    </source>
</reference>
<keyword evidence="1" id="KW-0175">Coiled coil</keyword>
<dbReference type="PANTHER" id="PTHR31676">
    <property type="entry name" value="T31J12.3 PROTEIN-RELATED"/>
    <property type="match status" value="1"/>
</dbReference>
<proteinExistence type="predicted"/>
<dbReference type="InterPro" id="IPR004252">
    <property type="entry name" value="Probable_transposase_24"/>
</dbReference>
<sequence length="602" mass="68333">MASKRKYSGRTMMDVISETNELSTMRGSPSGDKRSHVQFQTQFASVSGPIFYKASDGTRSGVKLQLELTSNGKIDGPDRVAFKTQLGVMARNSYRFPLIYTSFRQIPEHLLDDLWNEIKENTTLPDEAKSVVIEDFSGKWKQGKYEVKKNYFMPCEDDEERLDTLSVDSIPPEQLKAMIGYWKLEKTKAEAQRNAQNIAQYKFPHQLGRTPILELEKQLLIEGIESSRLDIFYMSRSRNGKPPPNEETSKLINQLRETTSQVSEVECTRELKEMVFTEFMGVDSRGRVRCAGQGVKPSQYRHTLSSNDAIKKKIREEVVQEVKEEMREEREQMRKEIEEMREEKEQMKRLMEQMAKKIAQTRAEMTQEVVEDVVSYFGLGGFPMAPFQTATTSYRPTVQDLPSTSGASSVLTTSAIAALVTTLMADDSNARSSSTLQSVSCLWDDADEAIRTGQDFRALSNNLEDGAKWLVNKIKGKVQKPLAELLKEMDLPIGLFPRDATNYEFNEETKKIVVHMARVCEVGYKDQSALRFNTTVTGVLERGKLSNIEGIKTKMMLFWVKVTCITSTIQDSKLHFAATYGSSTRNEDAYEVNRDGIIADSF</sequence>
<evidence type="ECO:0000313" key="3">
    <source>
        <dbReference type="Proteomes" id="UP001293254"/>
    </source>
</evidence>
<dbReference type="Pfam" id="PF04398">
    <property type="entry name" value="DUF538"/>
    <property type="match status" value="1"/>
</dbReference>
<feature type="coiled-coil region" evidence="1">
    <location>
        <begin position="312"/>
        <end position="364"/>
    </location>
</feature>
<evidence type="ECO:0000256" key="1">
    <source>
        <dbReference type="SAM" id="Coils"/>
    </source>
</evidence>
<evidence type="ECO:0000313" key="2">
    <source>
        <dbReference type="EMBL" id="KAK4432248.1"/>
    </source>
</evidence>
<dbReference type="EMBL" id="JACGWO010000003">
    <property type="protein sequence ID" value="KAK4432248.1"/>
    <property type="molecule type" value="Genomic_DNA"/>
</dbReference>
<gene>
    <name evidence="2" type="ORF">Salat_0986900</name>
</gene>